<sequence>MPVTVAGAAPFWEPHPLSTTTAALRIATGTVRKEDTLKPFFRRSRQAAAECRLDLAMPNGAAGVVTVIRSAGRRDRGVGTDR</sequence>
<organism evidence="1 2">
    <name type="scientific">Streptosporangium carneum</name>
    <dbReference type="NCBI Taxonomy" id="47481"/>
    <lineage>
        <taxon>Bacteria</taxon>
        <taxon>Bacillati</taxon>
        <taxon>Actinomycetota</taxon>
        <taxon>Actinomycetes</taxon>
        <taxon>Streptosporangiales</taxon>
        <taxon>Streptosporangiaceae</taxon>
        <taxon>Streptosporangium</taxon>
    </lineage>
</organism>
<accession>A0A9W6MC00</accession>
<name>A0A9W6MC00_9ACTN</name>
<reference evidence="1" key="2">
    <citation type="submission" date="2023-01" db="EMBL/GenBank/DDBJ databases">
        <authorList>
            <person name="Sun Q."/>
            <person name="Evtushenko L."/>
        </authorList>
    </citation>
    <scope>NUCLEOTIDE SEQUENCE</scope>
    <source>
        <strain evidence="1">VKM Ac-2007</strain>
    </source>
</reference>
<dbReference type="AlphaFoldDB" id="A0A9W6MC00"/>
<proteinExistence type="predicted"/>
<evidence type="ECO:0000313" key="1">
    <source>
        <dbReference type="EMBL" id="GLK08651.1"/>
    </source>
</evidence>
<gene>
    <name evidence="1" type="ORF">GCM10017600_20560</name>
</gene>
<dbReference type="Proteomes" id="UP001143474">
    <property type="component" value="Unassembled WGS sequence"/>
</dbReference>
<protein>
    <submittedName>
        <fullName evidence="1">Uncharacterized protein</fullName>
    </submittedName>
</protein>
<comment type="caution">
    <text evidence="1">The sequence shown here is derived from an EMBL/GenBank/DDBJ whole genome shotgun (WGS) entry which is preliminary data.</text>
</comment>
<keyword evidence="2" id="KW-1185">Reference proteome</keyword>
<evidence type="ECO:0000313" key="2">
    <source>
        <dbReference type="Proteomes" id="UP001143474"/>
    </source>
</evidence>
<reference evidence="1" key="1">
    <citation type="journal article" date="2014" name="Int. J. Syst. Evol. Microbiol.">
        <title>Complete genome sequence of Corynebacterium casei LMG S-19264T (=DSM 44701T), isolated from a smear-ripened cheese.</title>
        <authorList>
            <consortium name="US DOE Joint Genome Institute (JGI-PGF)"/>
            <person name="Walter F."/>
            <person name="Albersmeier A."/>
            <person name="Kalinowski J."/>
            <person name="Ruckert C."/>
        </authorList>
    </citation>
    <scope>NUCLEOTIDE SEQUENCE</scope>
    <source>
        <strain evidence="1">VKM Ac-2007</strain>
    </source>
</reference>
<dbReference type="EMBL" id="BSEV01000003">
    <property type="protein sequence ID" value="GLK08651.1"/>
    <property type="molecule type" value="Genomic_DNA"/>
</dbReference>